<proteinExistence type="predicted"/>
<evidence type="ECO:0000313" key="2">
    <source>
        <dbReference type="Proteomes" id="UP000288805"/>
    </source>
</evidence>
<evidence type="ECO:0000313" key="1">
    <source>
        <dbReference type="EMBL" id="RVW40645.1"/>
    </source>
</evidence>
<organism evidence="1 2">
    <name type="scientific">Vitis vinifera</name>
    <name type="common">Grape</name>
    <dbReference type="NCBI Taxonomy" id="29760"/>
    <lineage>
        <taxon>Eukaryota</taxon>
        <taxon>Viridiplantae</taxon>
        <taxon>Streptophyta</taxon>
        <taxon>Embryophyta</taxon>
        <taxon>Tracheophyta</taxon>
        <taxon>Spermatophyta</taxon>
        <taxon>Magnoliopsida</taxon>
        <taxon>eudicotyledons</taxon>
        <taxon>Gunneridae</taxon>
        <taxon>Pentapetalae</taxon>
        <taxon>rosids</taxon>
        <taxon>Vitales</taxon>
        <taxon>Vitaceae</taxon>
        <taxon>Viteae</taxon>
        <taxon>Vitis</taxon>
    </lineage>
</organism>
<gene>
    <name evidence="1" type="ORF">CK203_079150</name>
</gene>
<dbReference type="EMBL" id="QGNW01001456">
    <property type="protein sequence ID" value="RVW40645.1"/>
    <property type="molecule type" value="Genomic_DNA"/>
</dbReference>
<sequence length="114" mass="13139">MEERFEVEKKVFEIRFEGIHVGPWISVTEKVQGHAFEEMEIVWILEQLKKAMELGWEVLRKSIFSVSESPFRSVTRTEVEAKVKNKAGLEGCSGDRSYARVVDEEGVQGKELSY</sequence>
<comment type="caution">
    <text evidence="1">The sequence shown here is derived from an EMBL/GenBank/DDBJ whole genome shotgun (WGS) entry which is preliminary data.</text>
</comment>
<dbReference type="AlphaFoldDB" id="A0A438DYS2"/>
<name>A0A438DYS2_VITVI</name>
<protein>
    <submittedName>
        <fullName evidence="1">Uncharacterized protein</fullName>
    </submittedName>
</protein>
<reference evidence="1 2" key="1">
    <citation type="journal article" date="2018" name="PLoS Genet.">
        <title>Population sequencing reveals clonal diversity and ancestral inbreeding in the grapevine cultivar Chardonnay.</title>
        <authorList>
            <person name="Roach M.J."/>
            <person name="Johnson D.L."/>
            <person name="Bohlmann J."/>
            <person name="van Vuuren H.J."/>
            <person name="Jones S.J."/>
            <person name="Pretorius I.S."/>
            <person name="Schmidt S.A."/>
            <person name="Borneman A.R."/>
        </authorList>
    </citation>
    <scope>NUCLEOTIDE SEQUENCE [LARGE SCALE GENOMIC DNA]</scope>
    <source>
        <strain evidence="2">cv. Chardonnay</strain>
        <tissue evidence="1">Leaf</tissue>
    </source>
</reference>
<accession>A0A438DYS2</accession>
<dbReference type="Proteomes" id="UP000288805">
    <property type="component" value="Unassembled WGS sequence"/>
</dbReference>